<name>A0A218W3V2_PUNGR</name>
<evidence type="ECO:0000313" key="3">
    <source>
        <dbReference type="Proteomes" id="UP000197138"/>
    </source>
</evidence>
<organism evidence="1 3">
    <name type="scientific">Punica granatum</name>
    <name type="common">Pomegranate</name>
    <dbReference type="NCBI Taxonomy" id="22663"/>
    <lineage>
        <taxon>Eukaryota</taxon>
        <taxon>Viridiplantae</taxon>
        <taxon>Streptophyta</taxon>
        <taxon>Embryophyta</taxon>
        <taxon>Tracheophyta</taxon>
        <taxon>Spermatophyta</taxon>
        <taxon>Magnoliopsida</taxon>
        <taxon>eudicotyledons</taxon>
        <taxon>Gunneridae</taxon>
        <taxon>Pentapetalae</taxon>
        <taxon>rosids</taxon>
        <taxon>malvids</taxon>
        <taxon>Myrtales</taxon>
        <taxon>Lythraceae</taxon>
        <taxon>Punica</taxon>
    </lineage>
</organism>
<reference evidence="3" key="1">
    <citation type="journal article" date="2017" name="Plant J.">
        <title>The pomegranate (Punica granatum L.) genome and the genomics of punicalagin biosynthesis.</title>
        <authorList>
            <person name="Qin G."/>
            <person name="Xu C."/>
            <person name="Ming R."/>
            <person name="Tang H."/>
            <person name="Guyot R."/>
            <person name="Kramer E.M."/>
            <person name="Hu Y."/>
            <person name="Yi X."/>
            <person name="Qi Y."/>
            <person name="Xu X."/>
            <person name="Gao Z."/>
            <person name="Pan H."/>
            <person name="Jian J."/>
            <person name="Tian Y."/>
            <person name="Yue Z."/>
            <person name="Xu Y."/>
        </authorList>
    </citation>
    <scope>NUCLEOTIDE SEQUENCE [LARGE SCALE GENOMIC DNA]</scope>
    <source>
        <strain evidence="3">cv. Dabenzi</strain>
    </source>
</reference>
<evidence type="ECO:0000313" key="4">
    <source>
        <dbReference type="Proteomes" id="UP000233551"/>
    </source>
</evidence>
<dbReference type="EMBL" id="PGOL01004924">
    <property type="protein sequence ID" value="PKI36275.1"/>
    <property type="molecule type" value="Genomic_DNA"/>
</dbReference>
<dbReference type="STRING" id="22663.A0A218W3V2"/>
<comment type="caution">
    <text evidence="1">The sequence shown here is derived from an EMBL/GenBank/DDBJ whole genome shotgun (WGS) entry which is preliminary data.</text>
</comment>
<proteinExistence type="predicted"/>
<accession>A0A218W3V2</accession>
<keyword evidence="4" id="KW-1185">Reference proteome</keyword>
<protein>
    <submittedName>
        <fullName evidence="1">Uncharacterized protein</fullName>
    </submittedName>
</protein>
<dbReference type="EMBL" id="MTKT01005472">
    <property type="protein sequence ID" value="OWM66921.1"/>
    <property type="molecule type" value="Genomic_DNA"/>
</dbReference>
<dbReference type="AlphaFoldDB" id="A0A218W3V2"/>
<dbReference type="Proteomes" id="UP000197138">
    <property type="component" value="Unassembled WGS sequence"/>
</dbReference>
<evidence type="ECO:0000313" key="2">
    <source>
        <dbReference type="EMBL" id="PKI36275.1"/>
    </source>
</evidence>
<evidence type="ECO:0000313" key="1">
    <source>
        <dbReference type="EMBL" id="OWM66921.1"/>
    </source>
</evidence>
<reference evidence="1" key="2">
    <citation type="submission" date="2017-06" db="EMBL/GenBank/DDBJ databases">
        <title>The pomegranate genome and the genomics of punicalagin biosynthesis.</title>
        <authorList>
            <person name="Xu C."/>
        </authorList>
    </citation>
    <scope>NUCLEOTIDE SEQUENCE [LARGE SCALE GENOMIC DNA]</scope>
    <source>
        <tissue evidence="1">Fresh leaf</tissue>
    </source>
</reference>
<dbReference type="Proteomes" id="UP000233551">
    <property type="component" value="Unassembled WGS sequence"/>
</dbReference>
<reference evidence="2 4" key="3">
    <citation type="submission" date="2017-11" db="EMBL/GenBank/DDBJ databases">
        <title>De-novo sequencing of pomegranate (Punica granatum L.) genome.</title>
        <authorList>
            <person name="Akparov Z."/>
            <person name="Amiraslanov A."/>
            <person name="Hajiyeva S."/>
            <person name="Abbasov M."/>
            <person name="Kaur K."/>
            <person name="Hamwieh A."/>
            <person name="Solovyev V."/>
            <person name="Salamov A."/>
            <person name="Braich B."/>
            <person name="Kosarev P."/>
            <person name="Mahmoud A."/>
            <person name="Hajiyev E."/>
            <person name="Babayeva S."/>
            <person name="Izzatullayeva V."/>
            <person name="Mammadov A."/>
            <person name="Mammadov A."/>
            <person name="Sharifova S."/>
            <person name="Ojaghi J."/>
            <person name="Eynullazada K."/>
            <person name="Bayramov B."/>
            <person name="Abdulazimova A."/>
            <person name="Shahmuradov I."/>
        </authorList>
    </citation>
    <scope>NUCLEOTIDE SEQUENCE [LARGE SCALE GENOMIC DNA]</scope>
    <source>
        <strain evidence="2">AG2017</strain>
        <strain evidence="4">cv. AG2017</strain>
        <tissue evidence="2">Leaf</tissue>
    </source>
</reference>
<sequence>MGKLPLKGLDEAVVKVYDKERFPNQESVDFGTVNFGGGGTFALYSLLCRHTKVSLLPYDRSADEVMHLDETLEKKSKRDSRT</sequence>
<gene>
    <name evidence="1" type="ORF">CDL15_Pgr008090</name>
    <name evidence="2" type="ORF">CRG98_043301</name>
</gene>